<dbReference type="Gene3D" id="3.30.420.40">
    <property type="match status" value="3"/>
</dbReference>
<dbReference type="InterPro" id="IPR013126">
    <property type="entry name" value="Hsp_70_fam"/>
</dbReference>
<organism evidence="3 4">
    <name type="scientific">Rhodocista pekingensis</name>
    <dbReference type="NCBI Taxonomy" id="201185"/>
    <lineage>
        <taxon>Bacteria</taxon>
        <taxon>Pseudomonadati</taxon>
        <taxon>Pseudomonadota</taxon>
        <taxon>Alphaproteobacteria</taxon>
        <taxon>Rhodospirillales</taxon>
        <taxon>Azospirillaceae</taxon>
        <taxon>Rhodocista</taxon>
    </lineage>
</organism>
<gene>
    <name evidence="3" type="ORF">ACFQPS_12745</name>
</gene>
<protein>
    <submittedName>
        <fullName evidence="3">Hsp70 family protein</fullName>
    </submittedName>
</protein>
<dbReference type="InterPro" id="IPR042054">
    <property type="entry name" value="YegD-like"/>
</dbReference>
<dbReference type="Gene3D" id="3.90.640.10">
    <property type="entry name" value="Actin, Chain A, domain 4"/>
    <property type="match status" value="2"/>
</dbReference>
<name>A0ABW2KY25_9PROT</name>
<dbReference type="SUPFAM" id="SSF53067">
    <property type="entry name" value="Actin-like ATPase domain"/>
    <property type="match status" value="2"/>
</dbReference>
<evidence type="ECO:0000313" key="3">
    <source>
        <dbReference type="EMBL" id="MFC7334033.1"/>
    </source>
</evidence>
<proteinExistence type="predicted"/>
<sequence>MRTDCAAGCCGLDFGTSNSTLGTLVGNRIELVPLEGGEPTLPSALFFDFEAHRPRFGRAAVAAYVAGVEGRLMRSLKSVLGTGLIDEDTQLLSRRIGFREVIGLLVGHVKATAEAAAGRPLDSVVHGRPVHFVDGDPAADARAETALADIARAAGFRHVSFQYEPIAAALSYESTVGREQVALIADIGGGTSDVSIVRIGPDRAGRPDRADDILANGGVRLGGTDFDRLLSLEALMPALGYRAPLRTKGLLTPNHWYVDLATWSKINFLYVPSVLAAVRRLEPEAVTPALLRRLATVLEHHLGHALAIKAEGAKIELSGGRSVEIDLDAVEPGLTVPASRGQLVTAIAEPVARLGALVRDCLSQAGLRPEQVNAVFLTGGSTLLPAVRGAILAELPAAEPVEGDKFGAVGHGLALEAARRYGGLPAEAAGQVA</sequence>
<accession>A0ABW2KY25</accession>
<dbReference type="PRINTS" id="PR00301">
    <property type="entry name" value="HEATSHOCK70"/>
</dbReference>
<evidence type="ECO:0000256" key="2">
    <source>
        <dbReference type="ARBA" id="ARBA00022840"/>
    </source>
</evidence>
<dbReference type="EMBL" id="JBHTCM010000010">
    <property type="protein sequence ID" value="MFC7334033.1"/>
    <property type="molecule type" value="Genomic_DNA"/>
</dbReference>
<dbReference type="Proteomes" id="UP001596456">
    <property type="component" value="Unassembled WGS sequence"/>
</dbReference>
<dbReference type="Pfam" id="PF00012">
    <property type="entry name" value="HSP70"/>
    <property type="match status" value="2"/>
</dbReference>
<comment type="caution">
    <text evidence="3">The sequence shown here is derived from an EMBL/GenBank/DDBJ whole genome shotgun (WGS) entry which is preliminary data.</text>
</comment>
<keyword evidence="4" id="KW-1185">Reference proteome</keyword>
<reference evidence="4" key="1">
    <citation type="journal article" date="2019" name="Int. J. Syst. Evol. Microbiol.">
        <title>The Global Catalogue of Microorganisms (GCM) 10K type strain sequencing project: providing services to taxonomists for standard genome sequencing and annotation.</title>
        <authorList>
            <consortium name="The Broad Institute Genomics Platform"/>
            <consortium name="The Broad Institute Genome Sequencing Center for Infectious Disease"/>
            <person name="Wu L."/>
            <person name="Ma J."/>
        </authorList>
    </citation>
    <scope>NUCLEOTIDE SEQUENCE [LARGE SCALE GENOMIC DNA]</scope>
    <source>
        <strain evidence="4">CGMCC 1.16275</strain>
    </source>
</reference>
<dbReference type="InterPro" id="IPR043129">
    <property type="entry name" value="ATPase_NBD"/>
</dbReference>
<keyword evidence="1" id="KW-0547">Nucleotide-binding</keyword>
<dbReference type="PANTHER" id="PTHR19375">
    <property type="entry name" value="HEAT SHOCK PROTEIN 70KDA"/>
    <property type="match status" value="1"/>
</dbReference>
<evidence type="ECO:0000313" key="4">
    <source>
        <dbReference type="Proteomes" id="UP001596456"/>
    </source>
</evidence>
<keyword evidence="2" id="KW-0067">ATP-binding</keyword>
<evidence type="ECO:0000256" key="1">
    <source>
        <dbReference type="ARBA" id="ARBA00022741"/>
    </source>
</evidence>
<dbReference type="CDD" id="cd10231">
    <property type="entry name" value="ASKHA_NBD_HSP70_YegD-like"/>
    <property type="match status" value="1"/>
</dbReference>
<dbReference type="RefSeq" id="WP_377359507.1">
    <property type="nucleotide sequence ID" value="NZ_JBHTCM010000010.1"/>
</dbReference>